<proteinExistence type="predicted"/>
<gene>
    <name evidence="2" type="ORF">R4F53_19965</name>
</gene>
<feature type="region of interest" description="Disordered" evidence="1">
    <location>
        <begin position="321"/>
        <end position="342"/>
    </location>
</feature>
<dbReference type="EMBL" id="JAWLLD010000025">
    <property type="protein sequence ID" value="MDV7014567.1"/>
    <property type="molecule type" value="Genomic_DNA"/>
</dbReference>
<dbReference type="RefSeq" id="WP_317728493.1">
    <property type="nucleotide sequence ID" value="NZ_JAWLLC010000024.1"/>
</dbReference>
<feature type="compositionally biased region" description="Low complexity" evidence="1">
    <location>
        <begin position="572"/>
        <end position="587"/>
    </location>
</feature>
<feature type="compositionally biased region" description="Polar residues" evidence="1">
    <location>
        <begin position="321"/>
        <end position="337"/>
    </location>
</feature>
<evidence type="ECO:0000256" key="1">
    <source>
        <dbReference type="SAM" id="MobiDB-lite"/>
    </source>
</evidence>
<evidence type="ECO:0000313" key="3">
    <source>
        <dbReference type="Proteomes" id="UP001187143"/>
    </source>
</evidence>
<dbReference type="AlphaFoldDB" id="A0AAE4RGQ8"/>
<feature type="region of interest" description="Disordered" evidence="1">
    <location>
        <begin position="567"/>
        <end position="588"/>
    </location>
</feature>
<reference evidence="2" key="1">
    <citation type="submission" date="2023-10" db="EMBL/GenBank/DDBJ databases">
        <title>Characterization and genome sequence of Mycobacterium intracellulare ABSURDO, a novel pathogenic isolate with three colony morphotypes that vary in growth and acid-fastness.</title>
        <authorList>
            <person name="Jude B.A."/>
            <person name="Robinson R.T."/>
        </authorList>
    </citation>
    <scope>NUCLEOTIDE SEQUENCE</scope>
    <source>
        <strain evidence="2">ABSURDO Component B</strain>
    </source>
</reference>
<organism evidence="2 3">
    <name type="scientific">Mycobacterium intracellulare</name>
    <dbReference type="NCBI Taxonomy" id="1767"/>
    <lineage>
        <taxon>Bacteria</taxon>
        <taxon>Bacillati</taxon>
        <taxon>Actinomycetota</taxon>
        <taxon>Actinomycetes</taxon>
        <taxon>Mycobacteriales</taxon>
        <taxon>Mycobacteriaceae</taxon>
        <taxon>Mycobacterium</taxon>
        <taxon>Mycobacterium avium complex (MAC)</taxon>
    </lineage>
</organism>
<dbReference type="Proteomes" id="UP001187143">
    <property type="component" value="Unassembled WGS sequence"/>
</dbReference>
<evidence type="ECO:0000313" key="2">
    <source>
        <dbReference type="EMBL" id="MDV7014567.1"/>
    </source>
</evidence>
<sequence>MASAPAPPLPASPAATWKALAPLIAARPKIRVWDPNTNKFDRTKNLTTRLPCLPAAVMLYAHNRTHVLALDFDTKHHSQQIVDADFTRALSWITDAGGVAITDQSTSGGRHIIVPLAIGTSATLAEITTLMRLLESRLPSLDKTPMSNPATGCITAPGSPCREGGHRILDGPLSAAIDAFTTRSDPGLLPRLNVLLGALNPACPAPSALLAGDTLTGTGPQQRLRPDYTRDTPLPQRITAYATTGQLPTDGSWRSHSEARQSVLAHAALHGHSLATVQALTAPGRPWATGLASAYRRYGHHADNALQRDWHKALTWASTNSRNFRPSRAQDQVHTGGSTPGPHLHREWLANAMAWAEAEFSGHRYRWIGAAVYQALAIHAVRAGEVINGVPVVGVGGRALSIATGLLSETTVWEFLRETRDLPGSPLVRTRIAQGREPDYYALTHQNPMGVTRDAVAATRVEDVHPAWKVIGHRHRRIYELIIHQQLERPRDVFAAAHTATTTGYDTLAALKIAGLITHQHGRLTAGPVSLDDIASAHHLEERRNQRIQRHQQERANWHSWLLDRDQTHQQPTSTHHSGTPTTTITGQDDADHEEYLSAVLATGPPPIEEETRAIELLAELVGARVLSACRE</sequence>
<name>A0AAE4RGQ8_MYCIT</name>
<comment type="caution">
    <text evidence="2">The sequence shown here is derived from an EMBL/GenBank/DDBJ whole genome shotgun (WGS) entry which is preliminary data.</text>
</comment>
<protein>
    <submittedName>
        <fullName evidence="2">Uncharacterized protein</fullName>
    </submittedName>
</protein>
<accession>A0AAE4RGQ8</accession>